<keyword evidence="2" id="KW-1185">Reference proteome</keyword>
<reference evidence="1 2" key="2">
    <citation type="submission" date="2018-11" db="EMBL/GenBank/DDBJ databases">
        <authorList>
            <consortium name="Pathogen Informatics"/>
        </authorList>
    </citation>
    <scope>NUCLEOTIDE SEQUENCE [LARGE SCALE GENOMIC DNA]</scope>
</reference>
<evidence type="ECO:0000313" key="2">
    <source>
        <dbReference type="Proteomes" id="UP000274429"/>
    </source>
</evidence>
<dbReference type="EMBL" id="UYWX01000624">
    <property type="protein sequence ID" value="VDM18681.1"/>
    <property type="molecule type" value="Genomic_DNA"/>
</dbReference>
<evidence type="ECO:0000313" key="1">
    <source>
        <dbReference type="EMBL" id="VDM18681.1"/>
    </source>
</evidence>
<accession>A0A0R3WMG6</accession>
<gene>
    <name evidence="1" type="ORF">TTAC_LOCUS1941</name>
</gene>
<name>A0A0R3WMG6_HYDTA</name>
<proteinExistence type="predicted"/>
<protein>
    <submittedName>
        <fullName evidence="3">FZ domain-containing protein</fullName>
    </submittedName>
</protein>
<sequence length="44" mass="5079">MWTPFLLLPPSMRQFQCAEMCRVGLRDADPYEGVDDYQQGGEAR</sequence>
<dbReference type="Proteomes" id="UP000274429">
    <property type="component" value="Unassembled WGS sequence"/>
</dbReference>
<evidence type="ECO:0000313" key="3">
    <source>
        <dbReference type="WBParaSite" id="TTAC_0000195401-mRNA-1"/>
    </source>
</evidence>
<dbReference type="WBParaSite" id="TTAC_0000195401-mRNA-1">
    <property type="protein sequence ID" value="TTAC_0000195401-mRNA-1"/>
    <property type="gene ID" value="TTAC_0000195401"/>
</dbReference>
<reference evidence="3" key="1">
    <citation type="submission" date="2017-02" db="UniProtKB">
        <authorList>
            <consortium name="WormBaseParasite"/>
        </authorList>
    </citation>
    <scope>IDENTIFICATION</scope>
</reference>
<dbReference type="AlphaFoldDB" id="A0A0R3WMG6"/>
<organism evidence="3">
    <name type="scientific">Hydatigena taeniaeformis</name>
    <name type="common">Feline tapeworm</name>
    <name type="synonym">Taenia taeniaeformis</name>
    <dbReference type="NCBI Taxonomy" id="6205"/>
    <lineage>
        <taxon>Eukaryota</taxon>
        <taxon>Metazoa</taxon>
        <taxon>Spiralia</taxon>
        <taxon>Lophotrochozoa</taxon>
        <taxon>Platyhelminthes</taxon>
        <taxon>Cestoda</taxon>
        <taxon>Eucestoda</taxon>
        <taxon>Cyclophyllidea</taxon>
        <taxon>Taeniidae</taxon>
        <taxon>Hydatigera</taxon>
    </lineage>
</organism>